<evidence type="ECO:0000313" key="2">
    <source>
        <dbReference type="EMBL" id="MBB2892133.1"/>
    </source>
</evidence>
<protein>
    <submittedName>
        <fullName evidence="2">Uncharacterized protein</fullName>
    </submittedName>
</protein>
<comment type="caution">
    <text evidence="2">The sequence shown here is derived from an EMBL/GenBank/DDBJ whole genome shotgun (WGS) entry which is preliminary data.</text>
</comment>
<reference evidence="2 3" key="1">
    <citation type="submission" date="2020-08" db="EMBL/GenBank/DDBJ databases">
        <title>Sequencing the genomes of 1000 actinobacteria strains.</title>
        <authorList>
            <person name="Klenk H.-P."/>
        </authorList>
    </citation>
    <scope>NUCLEOTIDE SEQUENCE [LARGE SCALE GENOMIC DNA]</scope>
    <source>
        <strain evidence="2 3">DSM 105369</strain>
    </source>
</reference>
<accession>A0A839N7L1</accession>
<feature type="compositionally biased region" description="Basic and acidic residues" evidence="1">
    <location>
        <begin position="129"/>
        <end position="149"/>
    </location>
</feature>
<proteinExistence type="predicted"/>
<dbReference type="Gene3D" id="3.40.630.30">
    <property type="match status" value="1"/>
</dbReference>
<sequence length="165" mass="18089">MTSPVVVEQVAALRARLLEPGNVEQLRITALRDDLVVIALLQVPKPLRRNGIGTQTLCDLTAAADRHGWTLAGTPDTSFGSSRAGLDRLYRRFGFMSNRGRRADFTISESLVRTPQRMPTASTGSDGGRLTDLDRAEAQQVSGRRDPARPDPAPSMTVRLRAPRR</sequence>
<dbReference type="AlphaFoldDB" id="A0A839N7L1"/>
<evidence type="ECO:0000313" key="3">
    <source>
        <dbReference type="Proteomes" id="UP000559182"/>
    </source>
</evidence>
<dbReference type="RefSeq" id="WP_183320287.1">
    <property type="nucleotide sequence ID" value="NZ_JACHVQ010000001.1"/>
</dbReference>
<feature type="compositionally biased region" description="Polar residues" evidence="1">
    <location>
        <begin position="112"/>
        <end position="124"/>
    </location>
</feature>
<dbReference type="EMBL" id="JACHVQ010000001">
    <property type="protein sequence ID" value="MBB2892133.1"/>
    <property type="molecule type" value="Genomic_DNA"/>
</dbReference>
<dbReference type="Proteomes" id="UP000559182">
    <property type="component" value="Unassembled WGS sequence"/>
</dbReference>
<keyword evidence="3" id="KW-1185">Reference proteome</keyword>
<gene>
    <name evidence="2" type="ORF">FHU39_002117</name>
</gene>
<organism evidence="2 3">
    <name type="scientific">Flexivirga oryzae</name>
    <dbReference type="NCBI Taxonomy" id="1794944"/>
    <lineage>
        <taxon>Bacteria</taxon>
        <taxon>Bacillati</taxon>
        <taxon>Actinomycetota</taxon>
        <taxon>Actinomycetes</taxon>
        <taxon>Micrococcales</taxon>
        <taxon>Dermacoccaceae</taxon>
        <taxon>Flexivirga</taxon>
    </lineage>
</organism>
<evidence type="ECO:0000256" key="1">
    <source>
        <dbReference type="SAM" id="MobiDB-lite"/>
    </source>
</evidence>
<feature type="region of interest" description="Disordered" evidence="1">
    <location>
        <begin position="112"/>
        <end position="165"/>
    </location>
</feature>
<name>A0A839N7L1_9MICO</name>